<feature type="non-terminal residue" evidence="1">
    <location>
        <position position="62"/>
    </location>
</feature>
<organism evidence="1 2">
    <name type="scientific">Parabacteroides johnsonii DSM 18315</name>
    <dbReference type="NCBI Taxonomy" id="537006"/>
    <lineage>
        <taxon>Bacteria</taxon>
        <taxon>Pseudomonadati</taxon>
        <taxon>Bacteroidota</taxon>
        <taxon>Bacteroidia</taxon>
        <taxon>Bacteroidales</taxon>
        <taxon>Tannerellaceae</taxon>
        <taxon>Parabacteroides</taxon>
    </lineage>
</organism>
<gene>
    <name evidence="1" type="ORF">PRABACTJOHN_03697</name>
</gene>
<evidence type="ECO:0000313" key="2">
    <source>
        <dbReference type="Proteomes" id="UP000005510"/>
    </source>
</evidence>
<evidence type="ECO:0000313" key="1">
    <source>
        <dbReference type="EMBL" id="EEC94962.1"/>
    </source>
</evidence>
<dbReference type="Proteomes" id="UP000005510">
    <property type="component" value="Unassembled WGS sequence"/>
</dbReference>
<name>B7BF68_9BACT</name>
<dbReference type="EMBL" id="ABYH01000379">
    <property type="protein sequence ID" value="EEC94962.1"/>
    <property type="molecule type" value="Genomic_DNA"/>
</dbReference>
<sequence>MGYKGFIALWRVIAARQSAALSISKAIKSPLSLGTFFNIETPYFPAPLFPILLPNNNKRLYY</sequence>
<protein>
    <submittedName>
        <fullName evidence="1">Uncharacterized protein</fullName>
    </submittedName>
</protein>
<dbReference type="HOGENOM" id="CLU_2909493_0_0_10"/>
<comment type="caution">
    <text evidence="1">The sequence shown here is derived from an EMBL/GenBank/DDBJ whole genome shotgun (WGS) entry which is preliminary data.</text>
</comment>
<proteinExistence type="predicted"/>
<reference evidence="1 2" key="2">
    <citation type="submission" date="2008-10" db="EMBL/GenBank/DDBJ databases">
        <authorList>
            <person name="Fulton L."/>
            <person name="Clifton S."/>
            <person name="Fulton B."/>
            <person name="Xu J."/>
            <person name="Minx P."/>
            <person name="Pepin K.H."/>
            <person name="Johnson M."/>
            <person name="Bhonagiri V."/>
            <person name="Nash W.E."/>
            <person name="Mardis E.R."/>
            <person name="Wilson R.K."/>
        </authorList>
    </citation>
    <scope>NUCLEOTIDE SEQUENCE [LARGE SCALE GENOMIC DNA]</scope>
    <source>
        <strain evidence="1 2">DSM 18315</strain>
    </source>
</reference>
<dbReference type="RefSeq" id="WP_008152095.1">
    <property type="nucleotide sequence ID" value="NZ_DS996456.1"/>
</dbReference>
<accession>B7BF68</accession>
<reference evidence="1 2" key="1">
    <citation type="submission" date="2008-10" db="EMBL/GenBank/DDBJ databases">
        <title>Draft genome sequence of Parabacteroides johnsonii (DSM 18315).</title>
        <authorList>
            <person name="Sudarsanam P."/>
            <person name="Ley R."/>
            <person name="Guruge J."/>
            <person name="Turnbaugh P.J."/>
            <person name="Mahowald M."/>
            <person name="Liep D."/>
            <person name="Gordon J."/>
        </authorList>
    </citation>
    <scope>NUCLEOTIDE SEQUENCE [LARGE SCALE GENOMIC DNA]</scope>
    <source>
        <strain evidence="1 2">DSM 18315</strain>
    </source>
</reference>
<dbReference type="AlphaFoldDB" id="B7BF68"/>